<proteinExistence type="inferred from homology"/>
<evidence type="ECO:0000256" key="3">
    <source>
        <dbReference type="RuleBase" id="RU363034"/>
    </source>
</evidence>
<evidence type="ECO:0000313" key="8">
    <source>
        <dbReference type="Proteomes" id="UP000245119"/>
    </source>
</evidence>
<keyword evidence="5" id="KW-0472">Membrane</keyword>
<protein>
    <recommendedName>
        <fullName evidence="6">Peptidase S1 domain-containing protein</fullName>
    </recommendedName>
</protein>
<dbReference type="PROSITE" id="PS00135">
    <property type="entry name" value="TRYPSIN_SER"/>
    <property type="match status" value="1"/>
</dbReference>
<dbReference type="InterPro" id="IPR001314">
    <property type="entry name" value="Peptidase_S1A"/>
</dbReference>
<keyword evidence="5" id="KW-1133">Transmembrane helix</keyword>
<keyword evidence="3" id="KW-0645">Protease</keyword>
<dbReference type="Proteomes" id="UP000245119">
    <property type="component" value="Linkage Group LG4"/>
</dbReference>
<feature type="domain" description="Peptidase S1" evidence="6">
    <location>
        <begin position="628"/>
        <end position="878"/>
    </location>
</feature>
<evidence type="ECO:0000256" key="4">
    <source>
        <dbReference type="SAM" id="MobiDB-lite"/>
    </source>
</evidence>
<evidence type="ECO:0000256" key="2">
    <source>
        <dbReference type="ARBA" id="ARBA00024195"/>
    </source>
</evidence>
<feature type="compositionally biased region" description="Basic and acidic residues" evidence="4">
    <location>
        <begin position="183"/>
        <end position="206"/>
    </location>
</feature>
<gene>
    <name evidence="7" type="ORF">C0Q70_07879</name>
</gene>
<dbReference type="Gene3D" id="2.40.10.10">
    <property type="entry name" value="Trypsin-like serine proteases"/>
    <property type="match status" value="1"/>
</dbReference>
<evidence type="ECO:0000256" key="5">
    <source>
        <dbReference type="SAM" id="Phobius"/>
    </source>
</evidence>
<dbReference type="InterPro" id="IPR009003">
    <property type="entry name" value="Peptidase_S1_PA"/>
</dbReference>
<dbReference type="STRING" id="400727.A0A2T7PG92"/>
<dbReference type="CDD" id="cd00190">
    <property type="entry name" value="Tryp_SPc"/>
    <property type="match status" value="1"/>
</dbReference>
<feature type="region of interest" description="Disordered" evidence="4">
    <location>
        <begin position="1"/>
        <end position="42"/>
    </location>
</feature>
<evidence type="ECO:0000313" key="7">
    <source>
        <dbReference type="EMBL" id="PVD32443.1"/>
    </source>
</evidence>
<dbReference type="OrthoDB" id="10061449at2759"/>
<dbReference type="InterPro" id="IPR051487">
    <property type="entry name" value="Ser/Thr_Proteases_Immune/Dev"/>
</dbReference>
<dbReference type="SUPFAM" id="SSF50494">
    <property type="entry name" value="Trypsin-like serine proteases"/>
    <property type="match status" value="1"/>
</dbReference>
<dbReference type="InterPro" id="IPR018114">
    <property type="entry name" value="TRYPSIN_HIS"/>
</dbReference>
<dbReference type="GO" id="GO:0004252">
    <property type="term" value="F:serine-type endopeptidase activity"/>
    <property type="evidence" value="ECO:0007669"/>
    <property type="project" value="InterPro"/>
</dbReference>
<dbReference type="Pfam" id="PF00089">
    <property type="entry name" value="Trypsin"/>
    <property type="match status" value="1"/>
</dbReference>
<evidence type="ECO:0000259" key="6">
    <source>
        <dbReference type="PROSITE" id="PS50240"/>
    </source>
</evidence>
<accession>A0A2T7PG92</accession>
<keyword evidence="3" id="KW-0720">Serine protease</keyword>
<keyword evidence="8" id="KW-1185">Reference proteome</keyword>
<keyword evidence="5" id="KW-0812">Transmembrane</keyword>
<dbReference type="PRINTS" id="PR00722">
    <property type="entry name" value="CHYMOTRYPSIN"/>
</dbReference>
<dbReference type="PROSITE" id="PS00134">
    <property type="entry name" value="TRYPSIN_HIS"/>
    <property type="match status" value="1"/>
</dbReference>
<reference evidence="7 8" key="1">
    <citation type="submission" date="2018-04" db="EMBL/GenBank/DDBJ databases">
        <title>The genome of golden apple snail Pomacea canaliculata provides insight into stress tolerance and invasive adaptation.</title>
        <authorList>
            <person name="Liu C."/>
            <person name="Liu B."/>
            <person name="Ren Y."/>
            <person name="Zhang Y."/>
            <person name="Wang H."/>
            <person name="Li S."/>
            <person name="Jiang F."/>
            <person name="Yin L."/>
            <person name="Zhang G."/>
            <person name="Qian W."/>
            <person name="Fan W."/>
        </authorList>
    </citation>
    <scope>NUCLEOTIDE SEQUENCE [LARGE SCALE GENOMIC DNA]</scope>
    <source>
        <strain evidence="7">SZHN2017</strain>
        <tissue evidence="7">Muscle</tissue>
    </source>
</reference>
<comment type="similarity">
    <text evidence="2">Belongs to the peptidase S1 family. CLIP subfamily.</text>
</comment>
<evidence type="ECO:0000256" key="1">
    <source>
        <dbReference type="ARBA" id="ARBA00023157"/>
    </source>
</evidence>
<keyword evidence="3" id="KW-0378">Hydrolase</keyword>
<dbReference type="PANTHER" id="PTHR24256">
    <property type="entry name" value="TRYPTASE-RELATED"/>
    <property type="match status" value="1"/>
</dbReference>
<feature type="region of interest" description="Disordered" evidence="4">
    <location>
        <begin position="171"/>
        <end position="206"/>
    </location>
</feature>
<dbReference type="PROSITE" id="PS50240">
    <property type="entry name" value="TRYPSIN_DOM"/>
    <property type="match status" value="1"/>
</dbReference>
<dbReference type="SMART" id="SM00020">
    <property type="entry name" value="Tryp_SPc"/>
    <property type="match status" value="1"/>
</dbReference>
<dbReference type="AlphaFoldDB" id="A0A2T7PG92"/>
<dbReference type="InterPro" id="IPR033116">
    <property type="entry name" value="TRYPSIN_SER"/>
</dbReference>
<organism evidence="7 8">
    <name type="scientific">Pomacea canaliculata</name>
    <name type="common">Golden apple snail</name>
    <dbReference type="NCBI Taxonomy" id="400727"/>
    <lineage>
        <taxon>Eukaryota</taxon>
        <taxon>Metazoa</taxon>
        <taxon>Spiralia</taxon>
        <taxon>Lophotrochozoa</taxon>
        <taxon>Mollusca</taxon>
        <taxon>Gastropoda</taxon>
        <taxon>Caenogastropoda</taxon>
        <taxon>Architaenioglossa</taxon>
        <taxon>Ampullarioidea</taxon>
        <taxon>Ampullariidae</taxon>
        <taxon>Pomacea</taxon>
    </lineage>
</organism>
<sequence>MLRHYEQPDVPQFHGPLTSAVSASPEQGNRPGAKSDTEENRSCLPSFPRVKLNYDERMWWTTAFLSHIRCANNENCSLKYVVVFHDDDEEEEEEEEGRRRRRMHLMELVESILQCNTHKVSAFCRLPINDRTGRVDPRGLVVIAVLTPQLSVRRTQGPLLVHYPSFLVVHTSHDAGPDDESDETKKRMEDETRLDPSHHPDATSGCCEKKTDFEATKIFQPSSRASGFLYVEDMEPYERPGVPHFNGPLTSAVSASPEQGNPPGGPATQKTLIKTFIKRFKWYYLFAACIIITLLVVVIVISVYYSKRNTEENVSCLTSINRVKVDDRQDADFLALIVFFWPWSPDMEDTNSPMYEETISKAEYWVTEIFQASFLSSCIRSAATEMMGLGGNILVRFVLHVSCDTATEIEVNKAYIEGHLLLHRTQDKSRVVSISKHIYLKKLNKKIPTSVAVPPSEIPGKGHADTNVSCPPSPPRVKLDYNQGADFEALILFFWPWSRDMKNTNSPMYEETISKAEYWVTKIFQTSSLFSCIRPAATKLIDQGGNILVHFKLYVSCDNAAEVEINRAYIEGHLLLQRTQDRSCVVSIGQDIHLQQLSNTISSKDPDYPSKINDTICGQSQMYSVPKIMGGRPVKRGEYPWVVKLLISTDKITLCGGTIWDYNHILTAAHCIAMLPMDNSTGLVDSQGISVIAGKWETLIPSRNEQYRRVKSVRIHKDFKGKIGNIANDIALLKLAKPLHPTQLVMKVCHPDASIQLPNKGIVAGWGRTKVEPKTFPEVQQSVEQTLLNASDCMKLMTLQGYWIHLTDGTLCSVNDELEGKSACMGDSGSPLFANVGTGGDERYTIFGIVSHGMACGRSPTVHTSVPHYLEWIQSTIQMLQHL</sequence>
<feature type="transmembrane region" description="Helical" evidence="5">
    <location>
        <begin position="282"/>
        <end position="305"/>
    </location>
</feature>
<dbReference type="InterPro" id="IPR001254">
    <property type="entry name" value="Trypsin_dom"/>
</dbReference>
<dbReference type="InterPro" id="IPR043504">
    <property type="entry name" value="Peptidase_S1_PA_chymotrypsin"/>
</dbReference>
<name>A0A2T7PG92_POMCA</name>
<dbReference type="GO" id="GO:0006508">
    <property type="term" value="P:proteolysis"/>
    <property type="evidence" value="ECO:0007669"/>
    <property type="project" value="UniProtKB-KW"/>
</dbReference>
<keyword evidence="1" id="KW-1015">Disulfide bond</keyword>
<comment type="caution">
    <text evidence="7">The sequence shown here is derived from an EMBL/GenBank/DDBJ whole genome shotgun (WGS) entry which is preliminary data.</text>
</comment>
<dbReference type="EMBL" id="PZQS01000004">
    <property type="protein sequence ID" value="PVD32443.1"/>
    <property type="molecule type" value="Genomic_DNA"/>
</dbReference>